<protein>
    <submittedName>
        <fullName evidence="1">Uncharacterized protein</fullName>
    </submittedName>
</protein>
<reference evidence="1 2" key="1">
    <citation type="submission" date="2024-02" db="EMBL/GenBank/DDBJ databases">
        <title>Marinospirillum sp. MEB 164 isolated from Lonar lake sediment.</title>
        <authorList>
            <person name="Joshi A."/>
            <person name="Thite S."/>
        </authorList>
    </citation>
    <scope>NUCLEOTIDE SEQUENCE [LARGE SCALE GENOMIC DNA]</scope>
    <source>
        <strain evidence="1 2">MEB164</strain>
    </source>
</reference>
<evidence type="ECO:0000313" key="2">
    <source>
        <dbReference type="Proteomes" id="UP001621714"/>
    </source>
</evidence>
<proteinExistence type="predicted"/>
<sequence length="111" mass="12976">MPLYQIWYKSQFYSRNGLHIDHQKVILIDQKPISIDAMQIVEATQLKKHFVLDQCEIVPFEPGYLVRVHETTTDKWRELTKQRSGKRVFKTIDAAASACKKIGFDEILVKI</sequence>
<comment type="caution">
    <text evidence="1">The sequence shown here is derived from an EMBL/GenBank/DDBJ whole genome shotgun (WGS) entry which is preliminary data.</text>
</comment>
<dbReference type="RefSeq" id="WP_405341455.1">
    <property type="nucleotide sequence ID" value="NZ_JBANFI010000011.1"/>
</dbReference>
<dbReference type="EMBL" id="JBANFI010000011">
    <property type="protein sequence ID" value="MFK7161841.1"/>
    <property type="molecule type" value="Genomic_DNA"/>
</dbReference>
<organism evidence="1 2">
    <name type="scientific">Marinospirillum alkalitolerans</name>
    <dbReference type="NCBI Taxonomy" id="3123374"/>
    <lineage>
        <taxon>Bacteria</taxon>
        <taxon>Pseudomonadati</taxon>
        <taxon>Pseudomonadota</taxon>
        <taxon>Gammaproteobacteria</taxon>
        <taxon>Oceanospirillales</taxon>
        <taxon>Oceanospirillaceae</taxon>
        <taxon>Marinospirillum</taxon>
    </lineage>
</organism>
<gene>
    <name evidence="1" type="ORF">V6U78_12425</name>
</gene>
<keyword evidence="2" id="KW-1185">Reference proteome</keyword>
<dbReference type="Proteomes" id="UP001621714">
    <property type="component" value="Unassembled WGS sequence"/>
</dbReference>
<evidence type="ECO:0000313" key="1">
    <source>
        <dbReference type="EMBL" id="MFK7161841.1"/>
    </source>
</evidence>
<name>A0ABW8Q0V4_9GAMM</name>
<accession>A0ABW8Q0V4</accession>